<proteinExistence type="inferred from homology"/>
<reference evidence="6 7" key="1">
    <citation type="submission" date="2020-08" db="EMBL/GenBank/DDBJ databases">
        <title>Genomic Encyclopedia of Type Strains, Phase IV (KMG-V): Genome sequencing to study the core and pangenomes of soil and plant-associated prokaryotes.</title>
        <authorList>
            <person name="Whitman W."/>
        </authorList>
    </citation>
    <scope>NUCLEOTIDE SEQUENCE [LARGE SCALE GENOMIC DNA]</scope>
    <source>
        <strain evidence="6 7">SEMIA 402</strain>
    </source>
</reference>
<evidence type="ECO:0000256" key="3">
    <source>
        <dbReference type="ARBA" id="ARBA00022801"/>
    </source>
</evidence>
<dbReference type="InterPro" id="IPR041382">
    <property type="entry name" value="SH3_16"/>
</dbReference>
<sequence length="282" mass="31177">MLDRRLNAYRPDLAEASLEGKVEALRFVSGTPARIAVPVAPLRPQPEPSVGIDTELLLGEDVTVLDRAGGWCWVKARSDGYVGYMPEEMLSDSQAEPTHIVTVQRTFLYPQPELRKPYNSVLSMGSRVRVAGEAEVRGNHYVVLEDGTAIFARHVQPVTSGKDDDYVEIASRFMNAPYLWGGRSGLGIDCSGLVQLAMLMTGKSAPRDTDMQAASLGERIDRSGLRRGDLVFWKGHVAIMEDPETIIHANGYTMTVARENFEAAVKRIGQLYQQPTGYRRPV</sequence>
<evidence type="ECO:0000259" key="5">
    <source>
        <dbReference type="PROSITE" id="PS51935"/>
    </source>
</evidence>
<comment type="caution">
    <text evidence="6">The sequence shown here is derived from an EMBL/GenBank/DDBJ whole genome shotgun (WGS) entry which is preliminary data.</text>
</comment>
<dbReference type="PANTHER" id="PTHR47053:SF1">
    <property type="entry name" value="MUREIN DD-ENDOPEPTIDASE MEPH-RELATED"/>
    <property type="match status" value="1"/>
</dbReference>
<evidence type="ECO:0000313" key="6">
    <source>
        <dbReference type="EMBL" id="MBB4275059.1"/>
    </source>
</evidence>
<dbReference type="Proteomes" id="UP000533641">
    <property type="component" value="Unassembled WGS sequence"/>
</dbReference>
<dbReference type="Gene3D" id="3.90.1720.10">
    <property type="entry name" value="endopeptidase domain like (from Nostoc punctiforme)"/>
    <property type="match status" value="1"/>
</dbReference>
<accession>A0A7W6WEW0</accession>
<keyword evidence="3 6" id="KW-0378">Hydrolase</keyword>
<feature type="domain" description="NlpC/P60" evidence="5">
    <location>
        <begin position="160"/>
        <end position="282"/>
    </location>
</feature>
<gene>
    <name evidence="6" type="ORF">GGE12_002840</name>
</gene>
<comment type="similarity">
    <text evidence="1">Belongs to the peptidase C40 family.</text>
</comment>
<name>A0A7W6WEW0_9HYPH</name>
<dbReference type="EMBL" id="JACIGM010000005">
    <property type="protein sequence ID" value="MBB4275059.1"/>
    <property type="molecule type" value="Genomic_DNA"/>
</dbReference>
<protein>
    <submittedName>
        <fullName evidence="6">Cell wall-associated NlpC family hydrolase</fullName>
    </submittedName>
</protein>
<dbReference type="PANTHER" id="PTHR47053">
    <property type="entry name" value="MUREIN DD-ENDOPEPTIDASE MEPH-RELATED"/>
    <property type="match status" value="1"/>
</dbReference>
<dbReference type="Pfam" id="PF00877">
    <property type="entry name" value="NLPC_P60"/>
    <property type="match status" value="1"/>
</dbReference>
<evidence type="ECO:0000256" key="2">
    <source>
        <dbReference type="ARBA" id="ARBA00022670"/>
    </source>
</evidence>
<evidence type="ECO:0000256" key="1">
    <source>
        <dbReference type="ARBA" id="ARBA00007074"/>
    </source>
</evidence>
<evidence type="ECO:0000313" key="7">
    <source>
        <dbReference type="Proteomes" id="UP000533641"/>
    </source>
</evidence>
<keyword evidence="4" id="KW-0788">Thiol protease</keyword>
<dbReference type="InterPro" id="IPR051202">
    <property type="entry name" value="Peptidase_C40"/>
</dbReference>
<dbReference type="PROSITE" id="PS51935">
    <property type="entry name" value="NLPC_P60"/>
    <property type="match status" value="1"/>
</dbReference>
<dbReference type="SUPFAM" id="SSF54001">
    <property type="entry name" value="Cysteine proteinases"/>
    <property type="match status" value="1"/>
</dbReference>
<dbReference type="GO" id="GO:0006508">
    <property type="term" value="P:proteolysis"/>
    <property type="evidence" value="ECO:0007669"/>
    <property type="project" value="UniProtKB-KW"/>
</dbReference>
<dbReference type="GO" id="GO:0008234">
    <property type="term" value="F:cysteine-type peptidase activity"/>
    <property type="evidence" value="ECO:0007669"/>
    <property type="project" value="UniProtKB-KW"/>
</dbReference>
<dbReference type="Gene3D" id="2.30.30.40">
    <property type="entry name" value="SH3 Domains"/>
    <property type="match status" value="1"/>
</dbReference>
<evidence type="ECO:0000256" key="4">
    <source>
        <dbReference type="ARBA" id="ARBA00022807"/>
    </source>
</evidence>
<keyword evidence="2" id="KW-0645">Protease</keyword>
<dbReference type="AlphaFoldDB" id="A0A7W6WEW0"/>
<dbReference type="InterPro" id="IPR000064">
    <property type="entry name" value="NLP_P60_dom"/>
</dbReference>
<organism evidence="6 7">
    <name type="scientific">Rhizobium mongolense</name>
    <dbReference type="NCBI Taxonomy" id="57676"/>
    <lineage>
        <taxon>Bacteria</taxon>
        <taxon>Pseudomonadati</taxon>
        <taxon>Pseudomonadota</taxon>
        <taxon>Alphaproteobacteria</taxon>
        <taxon>Hyphomicrobiales</taxon>
        <taxon>Rhizobiaceae</taxon>
        <taxon>Rhizobium/Agrobacterium group</taxon>
        <taxon>Rhizobium</taxon>
    </lineage>
</organism>
<dbReference type="Pfam" id="PF18348">
    <property type="entry name" value="SH3_16"/>
    <property type="match status" value="1"/>
</dbReference>
<dbReference type="InterPro" id="IPR038765">
    <property type="entry name" value="Papain-like_cys_pep_sf"/>
</dbReference>